<dbReference type="InterPro" id="IPR036390">
    <property type="entry name" value="WH_DNA-bd_sf"/>
</dbReference>
<dbReference type="PANTHER" id="PTHR43132:SF2">
    <property type="entry name" value="ARSENICAL RESISTANCE OPERON REPRESSOR ARSR-RELATED"/>
    <property type="match status" value="1"/>
</dbReference>
<dbReference type="RefSeq" id="WP_301663578.1">
    <property type="nucleotide sequence ID" value="NZ_VCYH01000003.1"/>
</dbReference>
<dbReference type="Proteomes" id="UP001168338">
    <property type="component" value="Unassembled WGS sequence"/>
</dbReference>
<keyword evidence="1" id="KW-0472">Membrane</keyword>
<proteinExistence type="predicted"/>
<keyword evidence="1" id="KW-1133">Transmembrane helix</keyword>
<dbReference type="SUPFAM" id="SSF46785">
    <property type="entry name" value="Winged helix' DNA-binding domain"/>
    <property type="match status" value="1"/>
</dbReference>
<dbReference type="CDD" id="cd00090">
    <property type="entry name" value="HTH_ARSR"/>
    <property type="match status" value="1"/>
</dbReference>
<keyword evidence="3" id="KW-1185">Reference proteome</keyword>
<comment type="caution">
    <text evidence="2">The sequence shown here is derived from an EMBL/GenBank/DDBJ whole genome shotgun (WGS) entry which is preliminary data.</text>
</comment>
<reference evidence="2" key="1">
    <citation type="submission" date="2019-05" db="EMBL/GenBank/DDBJ databases">
        <title>Methanoculleus sp. FWC-SCC1, a methanogenic archaeon isolated from deep marine cold seep.</title>
        <authorList>
            <person name="Chen Y.-W."/>
            <person name="Chen S.-C."/>
            <person name="Teng N.-H."/>
            <person name="Lai M.-C."/>
        </authorList>
    </citation>
    <scope>NUCLEOTIDE SEQUENCE</scope>
    <source>
        <strain evidence="2">FWC-SCC1</strain>
    </source>
</reference>
<dbReference type="InterPro" id="IPR036388">
    <property type="entry name" value="WH-like_DNA-bd_sf"/>
</dbReference>
<evidence type="ECO:0000256" key="1">
    <source>
        <dbReference type="SAM" id="Phobius"/>
    </source>
</evidence>
<dbReference type="InterPro" id="IPR051011">
    <property type="entry name" value="Metal_resp_trans_reg"/>
</dbReference>
<evidence type="ECO:0000313" key="2">
    <source>
        <dbReference type="EMBL" id="MDN7024473.1"/>
    </source>
</evidence>
<dbReference type="PANTHER" id="PTHR43132">
    <property type="entry name" value="ARSENICAL RESISTANCE OPERON REPRESSOR ARSR-RELATED"/>
    <property type="match status" value="1"/>
</dbReference>
<dbReference type="EMBL" id="VCYH01000003">
    <property type="protein sequence ID" value="MDN7024473.1"/>
    <property type="molecule type" value="Genomic_DNA"/>
</dbReference>
<accession>A0ABT8M961</accession>
<dbReference type="Gene3D" id="1.10.10.10">
    <property type="entry name" value="Winged helix-like DNA-binding domain superfamily/Winged helix DNA-binding domain"/>
    <property type="match status" value="1"/>
</dbReference>
<gene>
    <name evidence="2" type="ORF">FGU65_06150</name>
</gene>
<name>A0ABT8M961_9EURY</name>
<sequence length="226" mass="24599">MVDDVVVLQPGDERAKKVAKAMASQTATDMIRAFGERPMTSTEVAEFLAIPITTASYHIEHLLEAGILQVADTRWSKKGREVKIYGLTNQVLIIAPPVSDLRSVLQKYTALFGVFLLLSMALFSLLPVALPDAGMPANDGSLLSVPEQYAPPATGGGEIAERTFGAPSTADKALEVPPVPFASLTVHDLVMAFFFGGCLVLLALMLYELHYWWRSAPRDLLRKNGR</sequence>
<evidence type="ECO:0000313" key="3">
    <source>
        <dbReference type="Proteomes" id="UP001168338"/>
    </source>
</evidence>
<feature type="transmembrane region" description="Helical" evidence="1">
    <location>
        <begin position="189"/>
        <end position="213"/>
    </location>
</feature>
<dbReference type="InterPro" id="IPR011991">
    <property type="entry name" value="ArsR-like_HTH"/>
</dbReference>
<protein>
    <submittedName>
        <fullName evidence="2">ArsR family transcriptional regulator</fullName>
    </submittedName>
</protein>
<keyword evidence="1" id="KW-0812">Transmembrane</keyword>
<organism evidence="2 3">
    <name type="scientific">Methanoculleus frigidifontis</name>
    <dbReference type="NCBI Taxonomy" id="2584085"/>
    <lineage>
        <taxon>Archaea</taxon>
        <taxon>Methanobacteriati</taxon>
        <taxon>Methanobacteriota</taxon>
        <taxon>Stenosarchaea group</taxon>
        <taxon>Methanomicrobia</taxon>
        <taxon>Methanomicrobiales</taxon>
        <taxon>Methanomicrobiaceae</taxon>
        <taxon>Methanoculleus</taxon>
    </lineage>
</organism>
<feature type="transmembrane region" description="Helical" evidence="1">
    <location>
        <begin position="108"/>
        <end position="130"/>
    </location>
</feature>
<dbReference type="Pfam" id="PF12840">
    <property type="entry name" value="HTH_20"/>
    <property type="match status" value="1"/>
</dbReference>